<evidence type="ECO:0000313" key="2">
    <source>
        <dbReference type="EMBL" id="HJB97237.1"/>
    </source>
</evidence>
<organism evidence="2 3">
    <name type="scientific">Candidatus Acutalibacter pullicola</name>
    <dbReference type="NCBI Taxonomy" id="2838417"/>
    <lineage>
        <taxon>Bacteria</taxon>
        <taxon>Bacillati</taxon>
        <taxon>Bacillota</taxon>
        <taxon>Clostridia</taxon>
        <taxon>Eubacteriales</taxon>
        <taxon>Acutalibacteraceae</taxon>
        <taxon>Acutalibacter</taxon>
    </lineage>
</organism>
<dbReference type="PROSITE" id="PS51729">
    <property type="entry name" value="GNAT_YJDJ"/>
    <property type="match status" value="1"/>
</dbReference>
<dbReference type="PANTHER" id="PTHR31435">
    <property type="entry name" value="PROTEIN NATD1"/>
    <property type="match status" value="1"/>
</dbReference>
<dbReference type="Gene3D" id="3.40.630.30">
    <property type="match status" value="1"/>
</dbReference>
<sequence>MDFQKQEGRIFALGTNGELLAEVTFPTGPDGIADINHTFVDESLRGQGVANQLLQAAAQELRAQGRKTKTSCWYAAQWFAKHPQEQDLLA</sequence>
<dbReference type="SUPFAM" id="SSF55729">
    <property type="entry name" value="Acyl-CoA N-acyltransferases (Nat)"/>
    <property type="match status" value="1"/>
</dbReference>
<feature type="domain" description="N-acetyltransferase" evidence="1">
    <location>
        <begin position="3"/>
        <end position="90"/>
    </location>
</feature>
<dbReference type="InterPro" id="IPR045057">
    <property type="entry name" value="Gcn5-rel_NAT"/>
</dbReference>
<dbReference type="EMBL" id="DWXG01000009">
    <property type="protein sequence ID" value="HJB97237.1"/>
    <property type="molecule type" value="Genomic_DNA"/>
</dbReference>
<name>A0A9D2MV18_9FIRM</name>
<gene>
    <name evidence="2" type="ORF">H9710_01525</name>
</gene>
<evidence type="ECO:0000313" key="3">
    <source>
        <dbReference type="Proteomes" id="UP000826793"/>
    </source>
</evidence>
<protein>
    <submittedName>
        <fullName evidence="2">N-acetyltransferase</fullName>
    </submittedName>
</protein>
<dbReference type="InterPro" id="IPR016181">
    <property type="entry name" value="Acyl_CoA_acyltransferase"/>
</dbReference>
<comment type="caution">
    <text evidence="2">The sequence shown here is derived from an EMBL/GenBank/DDBJ whole genome shotgun (WGS) entry which is preliminary data.</text>
</comment>
<reference evidence="2" key="1">
    <citation type="journal article" date="2021" name="PeerJ">
        <title>Extensive microbial diversity within the chicken gut microbiome revealed by metagenomics and culture.</title>
        <authorList>
            <person name="Gilroy R."/>
            <person name="Ravi A."/>
            <person name="Getino M."/>
            <person name="Pursley I."/>
            <person name="Horton D.L."/>
            <person name="Alikhan N.F."/>
            <person name="Baker D."/>
            <person name="Gharbi K."/>
            <person name="Hall N."/>
            <person name="Watson M."/>
            <person name="Adriaenssens E.M."/>
            <person name="Foster-Nyarko E."/>
            <person name="Jarju S."/>
            <person name="Secka A."/>
            <person name="Antonio M."/>
            <person name="Oren A."/>
            <person name="Chaudhuri R.R."/>
            <person name="La Ragione R."/>
            <person name="Hildebrand F."/>
            <person name="Pallen M.J."/>
        </authorList>
    </citation>
    <scope>NUCLEOTIDE SEQUENCE</scope>
    <source>
        <strain evidence="2">CHK185-1770</strain>
    </source>
</reference>
<evidence type="ECO:0000259" key="1">
    <source>
        <dbReference type="PROSITE" id="PS51729"/>
    </source>
</evidence>
<dbReference type="AlphaFoldDB" id="A0A9D2MV18"/>
<dbReference type="CDD" id="cd04301">
    <property type="entry name" value="NAT_SF"/>
    <property type="match status" value="1"/>
</dbReference>
<reference evidence="2" key="2">
    <citation type="submission" date="2021-04" db="EMBL/GenBank/DDBJ databases">
        <authorList>
            <person name="Gilroy R."/>
        </authorList>
    </citation>
    <scope>NUCLEOTIDE SEQUENCE</scope>
    <source>
        <strain evidence="2">CHK185-1770</strain>
    </source>
</reference>
<proteinExistence type="predicted"/>
<accession>A0A9D2MV18</accession>
<dbReference type="InterPro" id="IPR031165">
    <property type="entry name" value="GNAT_YJDJ"/>
</dbReference>
<dbReference type="PANTHER" id="PTHR31435:SF10">
    <property type="entry name" value="BSR4717 PROTEIN"/>
    <property type="match status" value="1"/>
</dbReference>
<dbReference type="Pfam" id="PF14542">
    <property type="entry name" value="Acetyltransf_CG"/>
    <property type="match status" value="1"/>
</dbReference>
<dbReference type="Proteomes" id="UP000826793">
    <property type="component" value="Unassembled WGS sequence"/>
</dbReference>